<evidence type="ECO:0000259" key="7">
    <source>
        <dbReference type="Pfam" id="PF18368"/>
    </source>
</evidence>
<keyword evidence="10" id="KW-1185">Reference proteome</keyword>
<feature type="domain" description="Glycoside hydrolase family 2 catalytic" evidence="6">
    <location>
        <begin position="349"/>
        <end position="509"/>
    </location>
</feature>
<dbReference type="SUPFAM" id="SSF49303">
    <property type="entry name" value="beta-Galactosidase/glucuronidase domain"/>
    <property type="match status" value="3"/>
</dbReference>
<dbReference type="InterPro" id="IPR054593">
    <property type="entry name" value="Beta-mannosidase-like_N2"/>
</dbReference>
<dbReference type="InterPro" id="IPR041351">
    <property type="entry name" value="Ig_GlcNase"/>
</dbReference>
<keyword evidence="4" id="KW-0732">Signal</keyword>
<dbReference type="Gene3D" id="2.60.40.10">
    <property type="entry name" value="Immunoglobulins"/>
    <property type="match status" value="3"/>
</dbReference>
<dbReference type="Pfam" id="PF02836">
    <property type="entry name" value="Glyco_hydro_2_C"/>
    <property type="match status" value="1"/>
</dbReference>
<dbReference type="InterPro" id="IPR036156">
    <property type="entry name" value="Beta-gal/glucu_dom_sf"/>
</dbReference>
<dbReference type="InterPro" id="IPR017853">
    <property type="entry name" value="GH"/>
</dbReference>
<dbReference type="SUPFAM" id="SSF49785">
    <property type="entry name" value="Galactose-binding domain-like"/>
    <property type="match status" value="1"/>
</dbReference>
<dbReference type="Pfam" id="PF18368">
    <property type="entry name" value="Ig_GlcNase"/>
    <property type="match status" value="1"/>
</dbReference>
<comment type="caution">
    <text evidence="9">The sequence shown here is derived from an EMBL/GenBank/DDBJ whole genome shotgun (WGS) entry which is preliminary data.</text>
</comment>
<gene>
    <name evidence="9" type="ORF">GK091_22840</name>
</gene>
<evidence type="ECO:0000259" key="8">
    <source>
        <dbReference type="Pfam" id="PF22666"/>
    </source>
</evidence>
<name>A0A6M0IQC4_9BACT</name>
<dbReference type="Pfam" id="PF00703">
    <property type="entry name" value="Glyco_hydro_2"/>
    <property type="match status" value="1"/>
</dbReference>
<reference evidence="9 10" key="1">
    <citation type="submission" date="2020-02" db="EMBL/GenBank/DDBJ databases">
        <title>Draft genome sequence of two Spirosoma agri KCTC 52727 and Spirosoma terrae KCTC 52035.</title>
        <authorList>
            <person name="Rojas J."/>
            <person name="Ambika Manirajan B."/>
            <person name="Ratering S."/>
            <person name="Suarez C."/>
            <person name="Schnell S."/>
        </authorList>
    </citation>
    <scope>NUCLEOTIDE SEQUENCE [LARGE SCALE GENOMIC DNA]</scope>
    <source>
        <strain evidence="9 10">KCTC 52727</strain>
    </source>
</reference>
<feature type="domain" description="Beta-mannosidase-like galactose-binding" evidence="8">
    <location>
        <begin position="53"/>
        <end position="210"/>
    </location>
</feature>
<dbReference type="PANTHER" id="PTHR43536">
    <property type="entry name" value="MANNOSYLGLYCOPROTEIN ENDO-BETA-MANNOSIDASE"/>
    <property type="match status" value="1"/>
</dbReference>
<evidence type="ECO:0000313" key="9">
    <source>
        <dbReference type="EMBL" id="NEU69735.1"/>
    </source>
</evidence>
<dbReference type="EMBL" id="JAAGNZ010000002">
    <property type="protein sequence ID" value="NEU69735.1"/>
    <property type="molecule type" value="Genomic_DNA"/>
</dbReference>
<dbReference type="InterPro" id="IPR043534">
    <property type="entry name" value="EBDG/EBM"/>
</dbReference>
<dbReference type="Proteomes" id="UP000477386">
    <property type="component" value="Unassembled WGS sequence"/>
</dbReference>
<dbReference type="Gene3D" id="3.20.20.80">
    <property type="entry name" value="Glycosidases"/>
    <property type="match status" value="1"/>
</dbReference>
<dbReference type="RefSeq" id="WP_164042351.1">
    <property type="nucleotide sequence ID" value="NZ_JAAGNZ010000002.1"/>
</dbReference>
<evidence type="ECO:0000256" key="1">
    <source>
        <dbReference type="ARBA" id="ARBA00007401"/>
    </source>
</evidence>
<feature type="domain" description="Glycoside hydrolase family 2 immunoglobulin-like beta-sandwich" evidence="5">
    <location>
        <begin position="243"/>
        <end position="336"/>
    </location>
</feature>
<dbReference type="PANTHER" id="PTHR43536:SF1">
    <property type="entry name" value="MANNOSYLGLYCOPROTEIN ENDO-BETA-MANNOSIDASE"/>
    <property type="match status" value="1"/>
</dbReference>
<dbReference type="AlphaFoldDB" id="A0A6M0IQC4"/>
<keyword evidence="2 9" id="KW-0378">Hydrolase</keyword>
<dbReference type="GO" id="GO:0005975">
    <property type="term" value="P:carbohydrate metabolic process"/>
    <property type="evidence" value="ECO:0007669"/>
    <property type="project" value="InterPro"/>
</dbReference>
<evidence type="ECO:0000313" key="10">
    <source>
        <dbReference type="Proteomes" id="UP000477386"/>
    </source>
</evidence>
<keyword evidence="3" id="KW-0326">Glycosidase</keyword>
<sequence>MLFRFFLTLLCLPVLSVAQTTYELNSGWQCQPIARVKDAGTVISSPSYSLTGWQPAVVPGTVLTTMLANKQVPDPFYGMNNKLIPDIYHIGRDYYTYWFVKEFAEKADAGEQVWLNFRGINYSCDVFLNGRKLNDKPYTGMFLRKSFNITSLLASKGTNRLAVIVYPPDPVGNPNGGQGGDGTIARTVSHQYVAGWDWIQPIRDRNTGIWDKVTIEKTGAVQVKNPHVVTLVPGKRQPSGPQQPATVRVSAELENPTATHQTGTLTYTLDGHTLTKTVTLNARSTTTVDLPALTLTNPKLWWPNGYGQQHVYPMTIQFKAANGAISDIEQLNVGVREIQTDWNTTTRSRQISVNGQKVFIKGGNWIISDAMLRFSPERYDAEVRFHRDMNLNLVRIWGGALSERPEFYQACDKYGLLVMQDFWGSGDCNGRWVDPMKKDDQWTRRQYPDDHALFLTSASDQIKMIRNHASLAMWCGGNEITLPQDIMTSLRDSILPQLDGTRWFIDYSNSDDMSFNFLGGNGDGPYGIQPVRKFWEYRTWPFNSEVGSVGVGDYESLERFMPTENRVTPLYSKETKRAKVDSVWDYHKYIGYDGAIAPYGEPTDARDFGKKAQLVNYDQYRALMEGFTSHMWDWYTGTIIWKTQNPWTALRGQMYDYYLDPNACLYGLHNGSEPLHIMFNPVDSMVMVANNTFTFQRDMMMVIKVYDMAGKDSTLTQVFSEIGPTLVRPYVPIGRTLSALARDKGAFLSLRLLDLNKKPISENLYWLPDATGTYSGLQQMARATVKIATRSIEKGKVEVTLTNPAGNPVAFFNRLSLLDPQTKKRLLPVFYSDNYVSVLPGEQKTVIIDYTPTPNAPLVSVEGWNVPEQTVAIGK</sequence>
<feature type="signal peptide" evidence="4">
    <location>
        <begin position="1"/>
        <end position="18"/>
    </location>
</feature>
<dbReference type="InterPro" id="IPR006102">
    <property type="entry name" value="Ig-like_GH2"/>
</dbReference>
<feature type="chain" id="PRO_5026976230" evidence="4">
    <location>
        <begin position="19"/>
        <end position="875"/>
    </location>
</feature>
<organism evidence="9 10">
    <name type="scientific">Spirosoma agri</name>
    <dbReference type="NCBI Taxonomy" id="1987381"/>
    <lineage>
        <taxon>Bacteria</taxon>
        <taxon>Pseudomonadati</taxon>
        <taxon>Bacteroidota</taxon>
        <taxon>Cytophagia</taxon>
        <taxon>Cytophagales</taxon>
        <taxon>Cytophagaceae</taxon>
        <taxon>Spirosoma</taxon>
    </lineage>
</organism>
<dbReference type="InterPro" id="IPR013783">
    <property type="entry name" value="Ig-like_fold"/>
</dbReference>
<evidence type="ECO:0000259" key="6">
    <source>
        <dbReference type="Pfam" id="PF02836"/>
    </source>
</evidence>
<dbReference type="SUPFAM" id="SSF51445">
    <property type="entry name" value="(Trans)glycosidases"/>
    <property type="match status" value="1"/>
</dbReference>
<protein>
    <submittedName>
        <fullName evidence="9">Glycosyl hydrolase</fullName>
    </submittedName>
</protein>
<evidence type="ECO:0000256" key="3">
    <source>
        <dbReference type="ARBA" id="ARBA00023295"/>
    </source>
</evidence>
<evidence type="ECO:0000256" key="2">
    <source>
        <dbReference type="ARBA" id="ARBA00022801"/>
    </source>
</evidence>
<feature type="domain" description="Exo-beta-D-glucosaminidase Ig-fold" evidence="7">
    <location>
        <begin position="763"/>
        <end position="866"/>
    </location>
</feature>
<proteinExistence type="inferred from homology"/>
<dbReference type="Gene3D" id="2.60.120.260">
    <property type="entry name" value="Galactose-binding domain-like"/>
    <property type="match status" value="1"/>
</dbReference>
<dbReference type="Pfam" id="PF22666">
    <property type="entry name" value="Glyco_hydro_2_N2"/>
    <property type="match status" value="1"/>
</dbReference>
<dbReference type="GO" id="GO:0004553">
    <property type="term" value="F:hydrolase activity, hydrolyzing O-glycosyl compounds"/>
    <property type="evidence" value="ECO:0007669"/>
    <property type="project" value="InterPro"/>
</dbReference>
<comment type="similarity">
    <text evidence="1">Belongs to the glycosyl hydrolase 2 family.</text>
</comment>
<accession>A0A6M0IQC4</accession>
<evidence type="ECO:0000256" key="4">
    <source>
        <dbReference type="SAM" id="SignalP"/>
    </source>
</evidence>
<evidence type="ECO:0000259" key="5">
    <source>
        <dbReference type="Pfam" id="PF00703"/>
    </source>
</evidence>
<dbReference type="InterPro" id="IPR008979">
    <property type="entry name" value="Galactose-bd-like_sf"/>
</dbReference>
<dbReference type="InterPro" id="IPR006103">
    <property type="entry name" value="Glyco_hydro_2_cat"/>
</dbReference>